<feature type="compositionally biased region" description="Basic and acidic residues" evidence="1">
    <location>
        <begin position="106"/>
        <end position="120"/>
    </location>
</feature>
<evidence type="ECO:0000313" key="2">
    <source>
        <dbReference type="EMBL" id="CAH2301528.1"/>
    </source>
</evidence>
<gene>
    <name evidence="2" type="ORF">PECUL_23A016969</name>
</gene>
<feature type="compositionally biased region" description="Basic and acidic residues" evidence="1">
    <location>
        <begin position="41"/>
        <end position="59"/>
    </location>
</feature>
<dbReference type="EMBL" id="OW240917">
    <property type="protein sequence ID" value="CAH2301528.1"/>
    <property type="molecule type" value="Genomic_DNA"/>
</dbReference>
<keyword evidence="3" id="KW-1185">Reference proteome</keyword>
<evidence type="ECO:0000313" key="3">
    <source>
        <dbReference type="Proteomes" id="UP001295444"/>
    </source>
</evidence>
<proteinExistence type="predicted"/>
<protein>
    <submittedName>
        <fullName evidence="2">Uncharacterized protein</fullName>
    </submittedName>
</protein>
<organism evidence="2 3">
    <name type="scientific">Pelobates cultripes</name>
    <name type="common">Western spadefoot toad</name>
    <dbReference type="NCBI Taxonomy" id="61616"/>
    <lineage>
        <taxon>Eukaryota</taxon>
        <taxon>Metazoa</taxon>
        <taxon>Chordata</taxon>
        <taxon>Craniata</taxon>
        <taxon>Vertebrata</taxon>
        <taxon>Euteleostomi</taxon>
        <taxon>Amphibia</taxon>
        <taxon>Batrachia</taxon>
        <taxon>Anura</taxon>
        <taxon>Pelobatoidea</taxon>
        <taxon>Pelobatidae</taxon>
        <taxon>Pelobates</taxon>
    </lineage>
</organism>
<dbReference type="AlphaFoldDB" id="A0AAD1SH72"/>
<sequence>MWSQTPSLSEKDSNVKNGRRTAGVNGDRGSKKMAAAISRVRTSEGRKPFGSRGEREIQHGRRAHRGPLEAYSKDQKPGKPRQKCRAEKTGLKRYHTQKYNNNKTDSNQKIKVERSVRKYT</sequence>
<evidence type="ECO:0000256" key="1">
    <source>
        <dbReference type="SAM" id="MobiDB-lite"/>
    </source>
</evidence>
<accession>A0AAD1SH72</accession>
<dbReference type="Proteomes" id="UP001295444">
    <property type="component" value="Chromosome 06"/>
</dbReference>
<name>A0AAD1SH72_PELCU</name>
<feature type="region of interest" description="Disordered" evidence="1">
    <location>
        <begin position="1"/>
        <end position="120"/>
    </location>
</feature>
<reference evidence="2" key="1">
    <citation type="submission" date="2022-03" db="EMBL/GenBank/DDBJ databases">
        <authorList>
            <person name="Alioto T."/>
            <person name="Alioto T."/>
            <person name="Gomez Garrido J."/>
        </authorList>
    </citation>
    <scope>NUCLEOTIDE SEQUENCE</scope>
</reference>